<reference evidence="11" key="3">
    <citation type="submission" date="2022-06" db="UniProtKB">
        <authorList>
            <consortium name="EnsemblMetazoa"/>
        </authorList>
    </citation>
    <scope>IDENTIFICATION</scope>
</reference>
<feature type="compositionally biased region" description="Basic and acidic residues" evidence="6">
    <location>
        <begin position="1235"/>
        <end position="1250"/>
    </location>
</feature>
<evidence type="ECO:0000256" key="1">
    <source>
        <dbReference type="ARBA" id="ARBA00004123"/>
    </source>
</evidence>
<comment type="similarity">
    <text evidence="2">Belongs to the THOC2 family.</text>
</comment>
<evidence type="ECO:0000256" key="5">
    <source>
        <dbReference type="ARBA" id="ARBA00047033"/>
    </source>
</evidence>
<dbReference type="PANTHER" id="PTHR21597:SF0">
    <property type="entry name" value="THO COMPLEX SUBUNIT 2"/>
    <property type="match status" value="1"/>
</dbReference>
<feature type="compositionally biased region" description="Basic and acidic residues" evidence="6">
    <location>
        <begin position="1152"/>
        <end position="1161"/>
    </location>
</feature>
<reference evidence="12" key="1">
    <citation type="journal article" date="2020" name="PLoS Negl. Trop. Dis.">
        <title>High-quality nuclear genome for Sarcoptes scabiei-A critical resource for a neglected parasite.</title>
        <authorList>
            <person name="Korhonen P.K."/>
            <person name="Gasser R.B."/>
            <person name="Ma G."/>
            <person name="Wang T."/>
            <person name="Stroehlein A.J."/>
            <person name="Young N.D."/>
            <person name="Ang C.S."/>
            <person name="Fernando D.D."/>
            <person name="Lu H.C."/>
            <person name="Taylor S."/>
            <person name="Reynolds S.L."/>
            <person name="Mofiz E."/>
            <person name="Najaraj S.H."/>
            <person name="Gowda H."/>
            <person name="Madugundu A."/>
            <person name="Renuse S."/>
            <person name="Holt D."/>
            <person name="Pandey A."/>
            <person name="Papenfuss A.T."/>
            <person name="Fischer K."/>
        </authorList>
    </citation>
    <scope>NUCLEOTIDE SEQUENCE [LARGE SCALE GENOMIC DNA]</scope>
</reference>
<comment type="subunit">
    <text evidence="5">Component of the THO subcomplex, which is composed of THOC1, THOC2, THOC3, THOC5, THOC6 and THOC7. The THO subcomplex interacts with DDX39B to form the THO-DDX39B complex which multimerizes into a 28-subunit tetrameric assembly. Component of the transcription/export (TREX) complex at least composed of ALYREF/THOC4, DDX39B, SARNP/CIP29, CHTOP and the THO subcomplex; in the complex interacts with THOC1, THOC3, THOC5, THOC7 and DDX39B. TREX seems to have a dynamic structure involving ATP-dependent remodeling. Interacts with POLDIP3 and ZC3H11A.</text>
</comment>
<evidence type="ECO:0000256" key="2">
    <source>
        <dbReference type="ARBA" id="ARBA00007857"/>
    </source>
</evidence>
<feature type="domain" description="THO complex subunitTHOC2 N-terminal" evidence="8">
    <location>
        <begin position="543"/>
        <end position="618"/>
    </location>
</feature>
<comment type="subcellular location">
    <subcellularLocation>
        <location evidence="1">Nucleus</location>
    </subcellularLocation>
</comment>
<dbReference type="InterPro" id="IPR021726">
    <property type="entry name" value="THO_THOC2_N"/>
</dbReference>
<dbReference type="GO" id="GO:0000445">
    <property type="term" value="C:THO complex part of transcription export complex"/>
    <property type="evidence" value="ECO:0007669"/>
    <property type="project" value="TreeGrafter"/>
</dbReference>
<evidence type="ECO:0000313" key="10">
    <source>
        <dbReference type="EMBL" id="KAF7492911.1"/>
    </source>
</evidence>
<evidence type="ECO:0000313" key="12">
    <source>
        <dbReference type="Proteomes" id="UP000070412"/>
    </source>
</evidence>
<keyword evidence="4" id="KW-0539">Nucleus</keyword>
<evidence type="ECO:0000259" key="9">
    <source>
        <dbReference type="Pfam" id="PF16134"/>
    </source>
</evidence>
<feature type="compositionally biased region" description="Basic and acidic residues" evidence="6">
    <location>
        <begin position="1310"/>
        <end position="1342"/>
    </location>
</feature>
<evidence type="ECO:0000256" key="6">
    <source>
        <dbReference type="SAM" id="MobiDB-lite"/>
    </source>
</evidence>
<feature type="compositionally biased region" description="Polar residues" evidence="6">
    <location>
        <begin position="1343"/>
        <end position="1358"/>
    </location>
</feature>
<evidence type="ECO:0000256" key="4">
    <source>
        <dbReference type="ARBA" id="ARBA00023242"/>
    </source>
</evidence>
<reference evidence="10" key="2">
    <citation type="submission" date="2020-01" db="EMBL/GenBank/DDBJ databases">
        <authorList>
            <person name="Korhonen P.K.K."/>
            <person name="Guangxu M.G."/>
            <person name="Wang T.W."/>
            <person name="Stroehlein A.J.S."/>
            <person name="Young N.D."/>
            <person name="Ang C.-S.A."/>
            <person name="Fernando D.W.F."/>
            <person name="Lu H.L."/>
            <person name="Taylor S.T."/>
            <person name="Ehtesham M.E.M."/>
            <person name="Najaraj S.H.N."/>
            <person name="Harsha G.H.G."/>
            <person name="Madugundu A.M."/>
            <person name="Renuse S.R."/>
            <person name="Holt D.H."/>
            <person name="Pandey A.P."/>
            <person name="Papenfuss A.P."/>
            <person name="Gasser R.B.G."/>
            <person name="Fischer K.F."/>
        </authorList>
    </citation>
    <scope>NUCLEOTIDE SEQUENCE</scope>
    <source>
        <strain evidence="10">SSS_KF_BRIS2020</strain>
    </source>
</reference>
<dbReference type="EMBL" id="WVUK01000056">
    <property type="protein sequence ID" value="KAF7492911.1"/>
    <property type="molecule type" value="Genomic_DNA"/>
</dbReference>
<sequence length="1431" mass="164852">MTMTSNFLVLTKDNKSDFIQQCSNLKDQQRLREIFYRLGIQFINGSISIDFAATTLMISLYKSNEKSSSVLIDVVSVLDIESQILGQINASHRDNFIRFIKLANNNIISDWLLKERLDYATLAEAKVINNEKAASTKFIKLKTKLYYKQQKFNLFREESEGYSKLITELCQNGDFDPKSMLNSIKSLIGCFNLDPNRVLDIILECFEARINLKLSFIPLITNFSNNSVTLNQILAFKFSFYNDTENGLDVPYGLYDVAASLLYHKLINIEDVYPFLSPTNSKICQNYQNDLAEAKNYPRYISSILAVEGTKHEDINVFEQEKIRRIGSNQKLGLILSLLKIGDWLNSSLLINKLPEFYAVSHPEITDALISLVHYLIGPLSIIYSGLPSVLSSRIKLSNNKNYNQKPIESVEEFQKIIMPMLFAFGPYLHRDSLLMTKIIRILRSNLQSNFETYKYEVLSLMNVTILPSFSLFESNSALSEELWSLLKLFPYNERFLLYNYWKIEPVNPLLIKMKHFTMRKIKYIMKRLSKDKDSIKQSGRLIGKLSHSNPTFLFEYILSQIQSYDNLIGPVVDSLKYLSSVSYDVLMFCVIEALSSPSKEHSKHEGTSISPWFISLANFCGSVIKKYQIELPGLLQFLANQLKLGKCLDLLILKEIVQKMTGIETSEEMTNEQLEAMSGGELLRNEGGSFNQIRNIKKSTLRLKDALVDNNLAMPLCILMAQQRNCIVFQSEGTHLKLIGKLYDQCQETLVQYGNFLSNSLTIDDYKRRLPSLKELLKDFHLNPDIAFFLTRPMIVHDIKSVFEELMASKSDKSKQANFECYNVACEKVLNPIIESIVSDLSTAFLIDLNPRFFISFWTLTMYDLQVPEKSYLRERNKINQQIQLLDDDPEITMSKKRKEKERLMNLNTKLSSEALQQNDHVAKVMNRLEKEKHLWFGPNINKMDVTTNFLQHCLIPRCRLTALDALYCAKFVHALHCLKTPNFSTLICFDRIFGDISYTMSSCTENEANHYGRFLCSILQILMHWHKDIKTFDTECAKYPGFVTKFCEKDPVHIDYESYRHVCHKWHYRLTKAFILCLDSGDYIQIRNSLIVLTKLLSHFPVMISFAQAIERRLDKIRNEEKEKRPDLFALATGYSGQLKSRKSTFIPESEFHEKENKKFPPNSSTNSNTNTNNTNNTNNNNTAPNLTDANKHQTLKTQENNSNNNNNEAEKDHTKSQESNDRAKVPKPIKARSSERDVAESKIKTKESSSASSLTTTRNEQEKRKEKLSPTQSLQQLNSSNSSGSSAKENINSKIESRASSASSSPKRSDYRSKDENDDYRKRKLDSKIQDDQEKRFKESSSSAVSVIQTTDNLPSSRSSSSSTYERKSMRKRQVNTKENNREMPEIKRKKEDVEAKTIVKKNEERELRKPSKKDHLRSVAKRRSMNE</sequence>
<feature type="domain" description="THO complex subunitTHOC2 C-terminal" evidence="7">
    <location>
        <begin position="850"/>
        <end position="1141"/>
    </location>
</feature>
<dbReference type="PANTHER" id="PTHR21597">
    <property type="entry name" value="THO2 PROTEIN"/>
    <property type="match status" value="1"/>
</dbReference>
<feature type="compositionally biased region" description="Basic residues" evidence="6">
    <location>
        <begin position="1414"/>
        <end position="1431"/>
    </location>
</feature>
<dbReference type="Pfam" id="PF11732">
    <property type="entry name" value="Thoc2"/>
    <property type="match status" value="1"/>
</dbReference>
<dbReference type="GO" id="GO:0003729">
    <property type="term" value="F:mRNA binding"/>
    <property type="evidence" value="ECO:0007669"/>
    <property type="project" value="TreeGrafter"/>
</dbReference>
<dbReference type="InterPro" id="IPR040007">
    <property type="entry name" value="Tho2"/>
</dbReference>
<feature type="compositionally biased region" description="Polar residues" evidence="6">
    <location>
        <begin position="1251"/>
        <end position="1261"/>
    </location>
</feature>
<gene>
    <name evidence="10" type="ORF">SSS_5916</name>
</gene>
<feature type="domain" description="THO complex subunit 2 N-terminal" evidence="9">
    <location>
        <begin position="19"/>
        <end position="381"/>
    </location>
</feature>
<dbReference type="GO" id="GO:0006406">
    <property type="term" value="P:mRNA export from nucleus"/>
    <property type="evidence" value="ECO:0007669"/>
    <property type="project" value="InterPro"/>
</dbReference>
<dbReference type="OrthoDB" id="29024at2759"/>
<dbReference type="Pfam" id="PF11262">
    <property type="entry name" value="Tho2"/>
    <property type="match status" value="1"/>
</dbReference>
<feature type="region of interest" description="Disordered" evidence="6">
    <location>
        <begin position="1148"/>
        <end position="1431"/>
    </location>
</feature>
<evidence type="ECO:0000259" key="8">
    <source>
        <dbReference type="Pfam" id="PF11732"/>
    </source>
</evidence>
<feature type="compositionally biased region" description="Low complexity" evidence="6">
    <location>
        <begin position="1272"/>
        <end position="1289"/>
    </location>
</feature>
<organism evidence="10">
    <name type="scientific">Sarcoptes scabiei</name>
    <name type="common">Itch mite</name>
    <name type="synonym">Acarus scabiei</name>
    <dbReference type="NCBI Taxonomy" id="52283"/>
    <lineage>
        <taxon>Eukaryota</taxon>
        <taxon>Metazoa</taxon>
        <taxon>Ecdysozoa</taxon>
        <taxon>Arthropoda</taxon>
        <taxon>Chelicerata</taxon>
        <taxon>Arachnida</taxon>
        <taxon>Acari</taxon>
        <taxon>Acariformes</taxon>
        <taxon>Sarcoptiformes</taxon>
        <taxon>Astigmata</taxon>
        <taxon>Psoroptidia</taxon>
        <taxon>Sarcoptoidea</taxon>
        <taxon>Sarcoptidae</taxon>
        <taxon>Sarcoptinae</taxon>
        <taxon>Sarcoptes</taxon>
    </lineage>
</organism>
<dbReference type="InterPro" id="IPR032302">
    <property type="entry name" value="THOC2_N"/>
</dbReference>
<feature type="compositionally biased region" description="Basic and acidic residues" evidence="6">
    <location>
        <begin position="1262"/>
        <end position="1271"/>
    </location>
</feature>
<feature type="compositionally biased region" description="Basic and acidic residues" evidence="6">
    <location>
        <begin position="1211"/>
        <end position="1227"/>
    </location>
</feature>
<dbReference type="GO" id="GO:0006397">
    <property type="term" value="P:mRNA processing"/>
    <property type="evidence" value="ECO:0007669"/>
    <property type="project" value="InterPro"/>
</dbReference>
<dbReference type="Pfam" id="PF16134">
    <property type="entry name" value="THOC2_N"/>
    <property type="match status" value="2"/>
</dbReference>
<evidence type="ECO:0000256" key="3">
    <source>
        <dbReference type="ARBA" id="ARBA00019596"/>
    </source>
</evidence>
<accession>A0A834RA96</accession>
<proteinExistence type="inferred from homology"/>
<dbReference type="EnsemblMetazoa" id="SSS_5916s_mrna">
    <property type="protein sequence ID" value="KAF7492911.1"/>
    <property type="gene ID" value="SSS_5916"/>
</dbReference>
<feature type="compositionally biased region" description="Basic and acidic residues" evidence="6">
    <location>
        <begin position="1382"/>
        <end position="1413"/>
    </location>
</feature>
<feature type="compositionally biased region" description="Low complexity" evidence="6">
    <location>
        <begin position="1165"/>
        <end position="1185"/>
    </location>
</feature>
<evidence type="ECO:0000259" key="7">
    <source>
        <dbReference type="Pfam" id="PF11262"/>
    </source>
</evidence>
<name>A0A834RA96_SARSC</name>
<evidence type="ECO:0000313" key="11">
    <source>
        <dbReference type="EnsemblMetazoa" id="KAF7492911.1"/>
    </source>
</evidence>
<protein>
    <recommendedName>
        <fullName evidence="3">THO complex subunit 2</fullName>
    </recommendedName>
</protein>
<dbReference type="InterPro" id="IPR021418">
    <property type="entry name" value="THO_THOC2_C"/>
</dbReference>
<dbReference type="Proteomes" id="UP000070412">
    <property type="component" value="Unassembled WGS sequence"/>
</dbReference>
<feature type="domain" description="THO complex subunit 2 N-terminal" evidence="9">
    <location>
        <begin position="406"/>
        <end position="533"/>
    </location>
</feature>
<keyword evidence="12" id="KW-1185">Reference proteome</keyword>